<sequence length="287" mass="31625">MKKSVLLTLVSAVVMIQGCTRNVINQTELAQVKKVAVVMYSVPETIVRDVRDPEDISEDKQVMAFDALSMASQLLDGSAKKVVNMMDSTSHVQKQIDGQEAADVSLVAMLSELSDETGWQYLTPQQVADNTEYQQLSLKLASSQHMTMERSIRRHAAVPAGYVNLGLPHGHAEVMSYQDREEFKLWASKVARALNVDSIILVSDTGYATDSKSLLMGGGCYTKSAMHYAMYNVNGEQIVDTRVSFSEAPMIEQSGCVDGSFFKSDYKGALVQHGQEQGRKIAEKLRS</sequence>
<dbReference type="RefSeq" id="WP_045985338.1">
    <property type="nucleotide sequence ID" value="NZ_CP063051.1"/>
</dbReference>
<protein>
    <submittedName>
        <fullName evidence="1">Uncharacterized protein</fullName>
    </submittedName>
</protein>
<dbReference type="PROSITE" id="PS51257">
    <property type="entry name" value="PROKAR_LIPOPROTEIN"/>
    <property type="match status" value="1"/>
</dbReference>
<evidence type="ECO:0000313" key="1">
    <source>
        <dbReference type="EMBL" id="KJY76204.1"/>
    </source>
</evidence>
<dbReference type="EMBL" id="JXXR01000004">
    <property type="protein sequence ID" value="KJY76204.1"/>
    <property type="molecule type" value="Genomic_DNA"/>
</dbReference>
<reference evidence="1" key="1">
    <citation type="journal article" date="2015" name="BMC Genomics">
        <title>Genome mining reveals unlocked bioactive potential of marine Gram-negative bacteria.</title>
        <authorList>
            <person name="Machado H."/>
            <person name="Sonnenschein E.C."/>
            <person name="Melchiorsen J."/>
            <person name="Gram L."/>
        </authorList>
    </citation>
    <scope>NUCLEOTIDE SEQUENCE</scope>
    <source>
        <strain evidence="1">S2052</strain>
    </source>
</reference>
<name>A0A837G8Z0_9VIBR</name>
<accession>A0A837G8Z0</accession>
<gene>
    <name evidence="1" type="ORF">TW71_06445</name>
</gene>
<organism evidence="1">
    <name type="scientific">Vibrio coralliilyticus</name>
    <dbReference type="NCBI Taxonomy" id="190893"/>
    <lineage>
        <taxon>Bacteria</taxon>
        <taxon>Pseudomonadati</taxon>
        <taxon>Pseudomonadota</taxon>
        <taxon>Gammaproteobacteria</taxon>
        <taxon>Vibrionales</taxon>
        <taxon>Vibrionaceae</taxon>
        <taxon>Vibrio</taxon>
    </lineage>
</organism>
<proteinExistence type="predicted"/>
<dbReference type="AlphaFoldDB" id="A0A837G8Z0"/>
<comment type="caution">
    <text evidence="1">The sequence shown here is derived from an EMBL/GenBank/DDBJ whole genome shotgun (WGS) entry which is preliminary data.</text>
</comment>